<evidence type="ECO:0000256" key="1">
    <source>
        <dbReference type="SAM" id="MobiDB-lite"/>
    </source>
</evidence>
<dbReference type="Proteomes" id="UP000612585">
    <property type="component" value="Unassembled WGS sequence"/>
</dbReference>
<gene>
    <name evidence="2" type="ORF">Vau01_108910</name>
</gene>
<protein>
    <submittedName>
        <fullName evidence="2">Uncharacterized protein</fullName>
    </submittedName>
</protein>
<accession>A0A8J3ZK02</accession>
<comment type="caution">
    <text evidence="2">The sequence shown here is derived from an EMBL/GenBank/DDBJ whole genome shotgun (WGS) entry which is preliminary data.</text>
</comment>
<evidence type="ECO:0000313" key="2">
    <source>
        <dbReference type="EMBL" id="GIJ63375.1"/>
    </source>
</evidence>
<proteinExistence type="predicted"/>
<feature type="region of interest" description="Disordered" evidence="1">
    <location>
        <begin position="97"/>
        <end position="119"/>
    </location>
</feature>
<evidence type="ECO:0000313" key="3">
    <source>
        <dbReference type="Proteomes" id="UP000612585"/>
    </source>
</evidence>
<keyword evidence="3" id="KW-1185">Reference proteome</keyword>
<reference evidence="2" key="1">
    <citation type="submission" date="2021-01" db="EMBL/GenBank/DDBJ databases">
        <title>Whole genome shotgun sequence of Virgisporangium aurantiacum NBRC 16421.</title>
        <authorList>
            <person name="Komaki H."/>
            <person name="Tamura T."/>
        </authorList>
    </citation>
    <scope>NUCLEOTIDE SEQUENCE</scope>
    <source>
        <strain evidence="2">NBRC 16421</strain>
    </source>
</reference>
<dbReference type="AlphaFoldDB" id="A0A8J3ZK02"/>
<name>A0A8J3ZK02_9ACTN</name>
<organism evidence="2 3">
    <name type="scientific">Virgisporangium aurantiacum</name>
    <dbReference type="NCBI Taxonomy" id="175570"/>
    <lineage>
        <taxon>Bacteria</taxon>
        <taxon>Bacillati</taxon>
        <taxon>Actinomycetota</taxon>
        <taxon>Actinomycetes</taxon>
        <taxon>Micromonosporales</taxon>
        <taxon>Micromonosporaceae</taxon>
        <taxon>Virgisporangium</taxon>
    </lineage>
</organism>
<sequence>MSDARQAPSCATKRVRPLLKVAQLRELLDRVERNGGGDWDVDIFPDSLIARDSEQDDIDFGLLRYGITGVDALGGDGTQDFVLLRFAPAPLNTCCGRPDEARLAGQPPAEEPYRLSAGR</sequence>
<dbReference type="EMBL" id="BOPG01000092">
    <property type="protein sequence ID" value="GIJ63375.1"/>
    <property type="molecule type" value="Genomic_DNA"/>
</dbReference>